<accession>A0A1D3JQK2</accession>
<dbReference type="Proteomes" id="UP000245431">
    <property type="component" value="Chromosome PVE_r1"/>
</dbReference>
<organism evidence="1 2">
    <name type="scientific">Pseudomonas veronii 1YdBTEX2</name>
    <dbReference type="NCBI Taxonomy" id="1295141"/>
    <lineage>
        <taxon>Bacteria</taxon>
        <taxon>Pseudomonadati</taxon>
        <taxon>Pseudomonadota</taxon>
        <taxon>Gammaproteobacteria</taxon>
        <taxon>Pseudomonadales</taxon>
        <taxon>Pseudomonadaceae</taxon>
        <taxon>Pseudomonas</taxon>
    </lineage>
</organism>
<evidence type="ECO:0000313" key="1">
    <source>
        <dbReference type="EMBL" id="SBW78344.1"/>
    </source>
</evidence>
<sequence length="41" mass="4328">MTEAGLAPASQIAGTKKAPARDAFFNSWQKPIGPLSLTLLE</sequence>
<protein>
    <submittedName>
        <fullName evidence="1">Uncharacterized protein</fullName>
    </submittedName>
</protein>
<dbReference type="EMBL" id="LT599583">
    <property type="protein sequence ID" value="SBW78344.1"/>
    <property type="molecule type" value="Genomic_DNA"/>
</dbReference>
<name>A0A1D3JQK2_PSEVE</name>
<reference evidence="2" key="1">
    <citation type="submission" date="2016-07" db="EMBL/GenBank/DDBJ databases">
        <authorList>
            <person name="Florea S."/>
            <person name="Webb J.S."/>
            <person name="Jaromczyk J."/>
            <person name="Schardl C.L."/>
        </authorList>
    </citation>
    <scope>NUCLEOTIDE SEQUENCE [LARGE SCALE GENOMIC DNA]</scope>
    <source>
        <strain evidence="2">1YdBTEX2</strain>
    </source>
</reference>
<evidence type="ECO:0000313" key="2">
    <source>
        <dbReference type="Proteomes" id="UP000245431"/>
    </source>
</evidence>
<dbReference type="AlphaFoldDB" id="A0A1D3JQK2"/>
<proteinExistence type="predicted"/>
<gene>
    <name evidence="1" type="ORF">PVE_R1G0455</name>
</gene>